<evidence type="ECO:0000313" key="2">
    <source>
        <dbReference type="EnsemblMetazoa" id="CJA31087.2"/>
    </source>
</evidence>
<dbReference type="PANTHER" id="PTHR12349">
    <property type="entry name" value="ANKYRIN REPEAT AND LEM DOMAIN-CONTAINING PROTEIN 2"/>
    <property type="match status" value="1"/>
</dbReference>
<dbReference type="PANTHER" id="PTHR12349:SF4">
    <property type="entry name" value="ANKYRIN REPEAT AND LEM DOMAIN-CONTAINING PROTEIN 2"/>
    <property type="match status" value="1"/>
</dbReference>
<keyword evidence="3" id="KW-1185">Reference proteome</keyword>
<evidence type="ECO:0000256" key="1">
    <source>
        <dbReference type="SAM" id="MobiDB-lite"/>
    </source>
</evidence>
<protein>
    <submittedName>
        <fullName evidence="2">ANK_REP_REGION domain-containing protein</fullName>
    </submittedName>
</protein>
<dbReference type="GO" id="GO:0051721">
    <property type="term" value="F:protein phosphatase 2A binding"/>
    <property type="evidence" value="ECO:0007669"/>
    <property type="project" value="TreeGrafter"/>
</dbReference>
<feature type="region of interest" description="Disordered" evidence="1">
    <location>
        <begin position="76"/>
        <end position="99"/>
    </location>
</feature>
<evidence type="ECO:0000313" key="3">
    <source>
        <dbReference type="Proteomes" id="UP000005237"/>
    </source>
</evidence>
<dbReference type="InterPro" id="IPR036770">
    <property type="entry name" value="Ankyrin_rpt-contain_sf"/>
</dbReference>
<dbReference type="FunFam" id="1.25.40.20:FF:000590">
    <property type="entry name" value="Protein CBG13985"/>
    <property type="match status" value="1"/>
</dbReference>
<dbReference type="SUPFAM" id="SSF48403">
    <property type="entry name" value="Ankyrin repeat"/>
    <property type="match status" value="1"/>
</dbReference>
<dbReference type="GO" id="GO:0005783">
    <property type="term" value="C:endoplasmic reticulum"/>
    <property type="evidence" value="ECO:0007669"/>
    <property type="project" value="TreeGrafter"/>
</dbReference>
<dbReference type="Proteomes" id="UP000005237">
    <property type="component" value="Unassembled WGS sequence"/>
</dbReference>
<sequence>MVDEKPVTSEAEEGPVFIAYSTENMVQSPRELYKSVKEVHKFVNSPEGKGMSARFKKFGTPREALDFLSFGDVGGTPNLKTTAPPAPAEPNSPFSGVTRPQMNELKRYIEKGDMENFLRLIDTNPRFLVNTGGDVASIVMEGFRYNVFHIAAKAGQVEIIGKVLDLLNDIDFLTRLYGTSREDVANRQRNIVDSYLNTPDKANWDTPMHFAAKFGNLAVVKTLAAQQLLDKTAKNKMEKTALESACERYNSEDKVEIVKEMKLAMEVGDLLKCRNIMNNSYKT</sequence>
<reference evidence="3" key="1">
    <citation type="submission" date="2010-08" db="EMBL/GenBank/DDBJ databases">
        <authorList>
            <consortium name="Caenorhabditis japonica Sequencing Consortium"/>
            <person name="Wilson R.K."/>
        </authorList>
    </citation>
    <scope>NUCLEOTIDE SEQUENCE [LARGE SCALE GENOMIC DNA]</scope>
    <source>
        <strain evidence="3">DF5081</strain>
    </source>
</reference>
<organism evidence="2 3">
    <name type="scientific">Caenorhabditis japonica</name>
    <dbReference type="NCBI Taxonomy" id="281687"/>
    <lineage>
        <taxon>Eukaryota</taxon>
        <taxon>Metazoa</taxon>
        <taxon>Ecdysozoa</taxon>
        <taxon>Nematoda</taxon>
        <taxon>Chromadorea</taxon>
        <taxon>Rhabditida</taxon>
        <taxon>Rhabditina</taxon>
        <taxon>Rhabditomorpha</taxon>
        <taxon>Rhabditoidea</taxon>
        <taxon>Rhabditidae</taxon>
        <taxon>Peloderinae</taxon>
        <taxon>Caenorhabditis</taxon>
    </lineage>
</organism>
<dbReference type="EnsemblMetazoa" id="CJA31087.1">
    <property type="protein sequence ID" value="CJA31087.1"/>
    <property type="gene ID" value="WBGene00206934"/>
</dbReference>
<accession>A0A8R1EC70</accession>
<proteinExistence type="predicted"/>
<dbReference type="InterPro" id="IPR002110">
    <property type="entry name" value="Ankyrin_rpt"/>
</dbReference>
<dbReference type="Pfam" id="PF12796">
    <property type="entry name" value="Ank_2"/>
    <property type="match status" value="1"/>
</dbReference>
<name>A0A8R1EC70_CAEJA</name>
<dbReference type="Gene3D" id="1.25.40.20">
    <property type="entry name" value="Ankyrin repeat-containing domain"/>
    <property type="match status" value="1"/>
</dbReference>
<dbReference type="AlphaFoldDB" id="A0A8R1EC70"/>
<reference evidence="2" key="2">
    <citation type="submission" date="2022-06" db="UniProtKB">
        <authorList>
            <consortium name="EnsemblMetazoa"/>
        </authorList>
    </citation>
    <scope>IDENTIFICATION</scope>
    <source>
        <strain evidence="2">DF5081</strain>
    </source>
</reference>
<dbReference type="EnsemblMetazoa" id="CJA31087.2">
    <property type="protein sequence ID" value="CJA31087.2"/>
    <property type="gene ID" value="WBGene00206934"/>
</dbReference>
<dbReference type="SMART" id="SM00248">
    <property type="entry name" value="ANK"/>
    <property type="match status" value="2"/>
</dbReference>